<protein>
    <recommendedName>
        <fullName evidence="1">PLL-like beta propeller domain-containing protein</fullName>
    </recommendedName>
</protein>
<dbReference type="SUPFAM" id="SSF89372">
    <property type="entry name" value="Fucose-specific lectin"/>
    <property type="match status" value="2"/>
</dbReference>
<organism evidence="2 3">
    <name type="scientific">Aspergillus minisclerotigenes</name>
    <dbReference type="NCBI Taxonomy" id="656917"/>
    <lineage>
        <taxon>Eukaryota</taxon>
        <taxon>Fungi</taxon>
        <taxon>Dikarya</taxon>
        <taxon>Ascomycota</taxon>
        <taxon>Pezizomycotina</taxon>
        <taxon>Eurotiomycetes</taxon>
        <taxon>Eurotiomycetidae</taxon>
        <taxon>Eurotiales</taxon>
        <taxon>Aspergillaceae</taxon>
        <taxon>Aspergillus</taxon>
        <taxon>Aspergillus subgen. Circumdati</taxon>
    </lineage>
</organism>
<name>A0A5N6J3N2_9EURO</name>
<evidence type="ECO:0000313" key="2">
    <source>
        <dbReference type="EMBL" id="KAB8272887.1"/>
    </source>
</evidence>
<dbReference type="InterPro" id="IPR058502">
    <property type="entry name" value="PLL-like_beta-prop"/>
</dbReference>
<dbReference type="Proteomes" id="UP000326289">
    <property type="component" value="Unassembled WGS sequence"/>
</dbReference>
<dbReference type="AlphaFoldDB" id="A0A5N6J3N2"/>
<keyword evidence="3" id="KW-1185">Reference proteome</keyword>
<dbReference type="EMBL" id="ML732801">
    <property type="protein sequence ID" value="KAB8272887.1"/>
    <property type="molecule type" value="Genomic_DNA"/>
</dbReference>
<sequence>MTVIDFLLTFHVQVSSVAWSANRLDIFGIGTDDACWHMWWNGSSWGGWESLGGLFSSPNRLDIFVRGTDNACWHKWWNGSGWGGWESLGGKINSGVETISWGRNRLELSSWGGWESLGGVATSPVSAASWASNRIDLFVKGTDNALWQRWWDGTKWGAWESLGGVVTSDVKVASWGKDHLDVFVRGSKNDAWHISWHNGKWGQWGRLGDKTLFSAISAVCWGVGRLDLFAVATDKNALLHQAWDGKAWRGWESCGGILLSQLRNV</sequence>
<reference evidence="2 3" key="1">
    <citation type="submission" date="2019-04" db="EMBL/GenBank/DDBJ databases">
        <title>Fungal friends and foes A comparative genomics study of 23 Aspergillus species from section Flavi.</title>
        <authorList>
            <consortium name="DOE Joint Genome Institute"/>
            <person name="Kjaerbolling I."/>
            <person name="Vesth T.C."/>
            <person name="Frisvad J.C."/>
            <person name="Nybo J.L."/>
            <person name="Theobald S."/>
            <person name="Kildgaard S."/>
            <person name="Petersen T.I."/>
            <person name="Kuo A."/>
            <person name="Sato A."/>
            <person name="Lyhne E.K."/>
            <person name="Kogle M.E."/>
            <person name="Wiebenga A."/>
            <person name="Kun R.S."/>
            <person name="Lubbers R.J."/>
            <person name="Makela M.R."/>
            <person name="Barry K."/>
            <person name="Chovatia M."/>
            <person name="Clum A."/>
            <person name="Daum C."/>
            <person name="Haridas S."/>
            <person name="He G."/>
            <person name="LaButti K."/>
            <person name="Lipzen A."/>
            <person name="Mondo S."/>
            <person name="Pangilinan J."/>
            <person name="Riley R."/>
            <person name="Salamov A."/>
            <person name="Simmons B.A."/>
            <person name="Magnuson J.K."/>
            <person name="Henrissat B."/>
            <person name="Mortensen U.H."/>
            <person name="Larsen T.O."/>
            <person name="De vries R.P."/>
            <person name="Grigoriev I.V."/>
            <person name="Machida M."/>
            <person name="Baker S.E."/>
            <person name="Andersen M.R."/>
        </authorList>
    </citation>
    <scope>NUCLEOTIDE SEQUENCE [LARGE SCALE GENOMIC DNA]</scope>
    <source>
        <strain evidence="2 3">CBS 117635</strain>
    </source>
</reference>
<proteinExistence type="predicted"/>
<gene>
    <name evidence="2" type="ORF">BDV30DRAFT_249262</name>
</gene>
<dbReference type="Gene3D" id="2.120.10.70">
    <property type="entry name" value="Fucose-specific lectin"/>
    <property type="match status" value="2"/>
</dbReference>
<accession>A0A5N6J3N2</accession>
<dbReference type="CDD" id="cd22954">
    <property type="entry name" value="PLL_lectin"/>
    <property type="match status" value="1"/>
</dbReference>
<feature type="domain" description="PLL-like beta propeller" evidence="1">
    <location>
        <begin position="107"/>
        <end position="260"/>
    </location>
</feature>
<evidence type="ECO:0000313" key="3">
    <source>
        <dbReference type="Proteomes" id="UP000326289"/>
    </source>
</evidence>
<evidence type="ECO:0000259" key="1">
    <source>
        <dbReference type="Pfam" id="PF26607"/>
    </source>
</evidence>
<dbReference type="Pfam" id="PF26607">
    <property type="entry name" value="DUF8189"/>
    <property type="match status" value="2"/>
</dbReference>
<feature type="domain" description="PLL-like beta propeller" evidence="1">
    <location>
        <begin position="14"/>
        <end position="98"/>
    </location>
</feature>